<protein>
    <recommendedName>
        <fullName evidence="2">DUF6699 domain-containing protein</fullName>
    </recommendedName>
</protein>
<evidence type="ECO:0000313" key="3">
    <source>
        <dbReference type="EMBL" id="KAF5330312.1"/>
    </source>
</evidence>
<dbReference type="Proteomes" id="UP000567179">
    <property type="component" value="Unassembled WGS sequence"/>
</dbReference>
<dbReference type="OrthoDB" id="3251728at2759"/>
<sequence>MSDPFVYVGQGPPPPPAVVYHNSPYLAPFTTQLYSPFIPNLNLGTSPYIQNTGLPPASPHPGTSPLPRSPFIPDDRVFDDSDEAEEDKHPVHPFATKRRLSYAADGAVPFPHTNPFLPQDAYLQPRRPRRQRTRSDTGYFDQTTPQIVNINNGYWISPHASPYGGHAQLPPSGPVVAPPVALHPYIDAALNRGDIAFNLAWPVFNPSIINRYHQQTPISAAEFDQIATHPPMFSMKIKCDLTPNWVVNIDYHKEHAAYGATPTPITVGAVLNAIWRAMQMRISQDLWASLDKRTEFSVSNAYTNRFKAVRGYMDERAVRNDGVKRVDFLGGRRWFKGVSRTAEGVDTFKLHVV</sequence>
<dbReference type="AlphaFoldDB" id="A0A8H5FBB3"/>
<reference evidence="3 4" key="1">
    <citation type="journal article" date="2020" name="ISME J.">
        <title>Uncovering the hidden diversity of litter-decomposition mechanisms in mushroom-forming fungi.</title>
        <authorList>
            <person name="Floudas D."/>
            <person name="Bentzer J."/>
            <person name="Ahren D."/>
            <person name="Johansson T."/>
            <person name="Persson P."/>
            <person name="Tunlid A."/>
        </authorList>
    </citation>
    <scope>NUCLEOTIDE SEQUENCE [LARGE SCALE GENOMIC DNA]</scope>
    <source>
        <strain evidence="3 4">CBS 101986</strain>
    </source>
</reference>
<keyword evidence="4" id="KW-1185">Reference proteome</keyword>
<dbReference type="Pfam" id="PF20415">
    <property type="entry name" value="DUF6699"/>
    <property type="match status" value="1"/>
</dbReference>
<name>A0A8H5FBB3_9AGAR</name>
<proteinExistence type="predicted"/>
<accession>A0A8H5FBB3</accession>
<evidence type="ECO:0000313" key="4">
    <source>
        <dbReference type="Proteomes" id="UP000567179"/>
    </source>
</evidence>
<feature type="region of interest" description="Disordered" evidence="1">
    <location>
        <begin position="114"/>
        <end position="140"/>
    </location>
</feature>
<dbReference type="InterPro" id="IPR046522">
    <property type="entry name" value="DUF6699"/>
</dbReference>
<feature type="region of interest" description="Disordered" evidence="1">
    <location>
        <begin position="50"/>
        <end position="89"/>
    </location>
</feature>
<evidence type="ECO:0000256" key="1">
    <source>
        <dbReference type="SAM" id="MobiDB-lite"/>
    </source>
</evidence>
<dbReference type="EMBL" id="JAACJJ010000001">
    <property type="protein sequence ID" value="KAF5330312.1"/>
    <property type="molecule type" value="Genomic_DNA"/>
</dbReference>
<feature type="compositionally biased region" description="Pro residues" evidence="1">
    <location>
        <begin position="56"/>
        <end position="70"/>
    </location>
</feature>
<evidence type="ECO:0000259" key="2">
    <source>
        <dbReference type="Pfam" id="PF20415"/>
    </source>
</evidence>
<comment type="caution">
    <text evidence="3">The sequence shown here is derived from an EMBL/GenBank/DDBJ whole genome shotgun (WGS) entry which is preliminary data.</text>
</comment>
<gene>
    <name evidence="3" type="ORF">D9619_005786</name>
</gene>
<feature type="domain" description="DUF6699" evidence="2">
    <location>
        <begin position="196"/>
        <end position="343"/>
    </location>
</feature>
<organism evidence="3 4">
    <name type="scientific">Psilocybe cf. subviscida</name>
    <dbReference type="NCBI Taxonomy" id="2480587"/>
    <lineage>
        <taxon>Eukaryota</taxon>
        <taxon>Fungi</taxon>
        <taxon>Dikarya</taxon>
        <taxon>Basidiomycota</taxon>
        <taxon>Agaricomycotina</taxon>
        <taxon>Agaricomycetes</taxon>
        <taxon>Agaricomycetidae</taxon>
        <taxon>Agaricales</taxon>
        <taxon>Agaricineae</taxon>
        <taxon>Strophariaceae</taxon>
        <taxon>Psilocybe</taxon>
    </lineage>
</organism>